<feature type="compositionally biased region" description="Basic and acidic residues" evidence="2">
    <location>
        <begin position="231"/>
        <end position="240"/>
    </location>
</feature>
<name>A0A6J7J9G5_9ZZZZ</name>
<feature type="region of interest" description="Disordered" evidence="2">
    <location>
        <begin position="194"/>
        <end position="240"/>
    </location>
</feature>
<dbReference type="AlphaFoldDB" id="A0A6J7J9G5"/>
<evidence type="ECO:0000256" key="2">
    <source>
        <dbReference type="SAM" id="MobiDB-lite"/>
    </source>
</evidence>
<sequence length="240" mass="25023">MQPAEPQPLPDRPEAAEPAVLAERRARRAEHAEQELRTRLADAERRVAELEHAELETTALRERLAERAARDARMADLAGRSAAALRTAREALDREILARQAAETALTAERAAREAAQEAVSAERAARDAVTAALAAERARVATPAAGSPAGPAPTMPGIPATGFSVPTAPAPVAGDTDADELIAGLARAAERLRAQAPQAAGDPPSLPAIPLLASIPQPTARPAPGALAPELERALRNAR</sequence>
<protein>
    <submittedName>
        <fullName evidence="3">Unannotated protein</fullName>
    </submittedName>
</protein>
<feature type="coiled-coil region" evidence="1">
    <location>
        <begin position="26"/>
        <end position="53"/>
    </location>
</feature>
<keyword evidence="1" id="KW-0175">Coiled coil</keyword>
<gene>
    <name evidence="3" type="ORF">UFOPK3674_01750</name>
</gene>
<proteinExistence type="predicted"/>
<dbReference type="EMBL" id="CAFBMX010000009">
    <property type="protein sequence ID" value="CAB4939806.1"/>
    <property type="molecule type" value="Genomic_DNA"/>
</dbReference>
<evidence type="ECO:0000313" key="3">
    <source>
        <dbReference type="EMBL" id="CAB4939806.1"/>
    </source>
</evidence>
<evidence type="ECO:0000256" key="1">
    <source>
        <dbReference type="SAM" id="Coils"/>
    </source>
</evidence>
<reference evidence="3" key="1">
    <citation type="submission" date="2020-05" db="EMBL/GenBank/DDBJ databases">
        <authorList>
            <person name="Chiriac C."/>
            <person name="Salcher M."/>
            <person name="Ghai R."/>
            <person name="Kavagutti S V."/>
        </authorList>
    </citation>
    <scope>NUCLEOTIDE SEQUENCE</scope>
</reference>
<feature type="region of interest" description="Disordered" evidence="2">
    <location>
        <begin position="142"/>
        <end position="176"/>
    </location>
</feature>
<accession>A0A6J7J9G5</accession>
<organism evidence="3">
    <name type="scientific">freshwater metagenome</name>
    <dbReference type="NCBI Taxonomy" id="449393"/>
    <lineage>
        <taxon>unclassified sequences</taxon>
        <taxon>metagenomes</taxon>
        <taxon>ecological metagenomes</taxon>
    </lineage>
</organism>